<name>A0A9D1X577_9FIRM</name>
<dbReference type="Gene3D" id="3.60.15.10">
    <property type="entry name" value="Ribonuclease Z/Hydroxyacylglutathione hydrolase-like"/>
    <property type="match status" value="1"/>
</dbReference>
<evidence type="ECO:0000313" key="2">
    <source>
        <dbReference type="EMBL" id="HIX73053.1"/>
    </source>
</evidence>
<protein>
    <submittedName>
        <fullName evidence="2">MBL fold metallo-hydrolase</fullName>
    </submittedName>
</protein>
<gene>
    <name evidence="2" type="ORF">H9849_08535</name>
</gene>
<dbReference type="SUPFAM" id="SSF56281">
    <property type="entry name" value="Metallo-hydrolase/oxidoreductase"/>
    <property type="match status" value="1"/>
</dbReference>
<accession>A0A9D1X577</accession>
<feature type="domain" description="Metallo-beta-lactamase" evidence="1">
    <location>
        <begin position="11"/>
        <end position="193"/>
    </location>
</feature>
<dbReference type="Pfam" id="PF12706">
    <property type="entry name" value="Lactamase_B_2"/>
    <property type="match status" value="1"/>
</dbReference>
<organism evidence="2 3">
    <name type="scientific">Candidatus Anaerobutyricum stercoripullorum</name>
    <dbReference type="NCBI Taxonomy" id="2838456"/>
    <lineage>
        <taxon>Bacteria</taxon>
        <taxon>Bacillati</taxon>
        <taxon>Bacillota</taxon>
        <taxon>Clostridia</taxon>
        <taxon>Lachnospirales</taxon>
        <taxon>Lachnospiraceae</taxon>
        <taxon>Anaerobutyricum</taxon>
    </lineage>
</organism>
<proteinExistence type="predicted"/>
<sequence length="263" mass="29320">MELASIASGSSGNCIYIGNQSSHFLVDAGISRKRIVEGLSDMALQPEDIDGIFITHEHMDHISGLGVFLRKYPVPVYATAKTIDRIFETRSLGKMDRDLFTSVSPDHPVEVGGVKVEASSTYHDAADPVCYTFQDEDSKVGIATDFGTYDDYLVEKMQGCESLLVEANHDLNMLMVGPYPYPLKRRIMGNTGHLSNERAGQFLSRIIGKNCRNVFLGHLSKENNYGELAYETVKVELLAHNIDMEKENFTIRVADRYAPTFVL</sequence>
<comment type="caution">
    <text evidence="2">The sequence shown here is derived from an EMBL/GenBank/DDBJ whole genome shotgun (WGS) entry which is preliminary data.</text>
</comment>
<dbReference type="InterPro" id="IPR036866">
    <property type="entry name" value="RibonucZ/Hydroxyglut_hydro"/>
</dbReference>
<reference evidence="2" key="2">
    <citation type="submission" date="2021-04" db="EMBL/GenBank/DDBJ databases">
        <authorList>
            <person name="Gilroy R."/>
        </authorList>
    </citation>
    <scope>NUCLEOTIDE SEQUENCE</scope>
    <source>
        <strain evidence="2">ChiSxjej3B15-1167</strain>
    </source>
</reference>
<dbReference type="PANTHER" id="PTHR47619">
    <property type="entry name" value="METALLO-HYDROLASE YYCJ-RELATED"/>
    <property type="match status" value="1"/>
</dbReference>
<dbReference type="Proteomes" id="UP000886805">
    <property type="component" value="Unassembled WGS sequence"/>
</dbReference>
<evidence type="ECO:0000259" key="1">
    <source>
        <dbReference type="SMART" id="SM00849"/>
    </source>
</evidence>
<dbReference type="InterPro" id="IPR001279">
    <property type="entry name" value="Metallo-B-lactamas"/>
</dbReference>
<dbReference type="InterPro" id="IPR052533">
    <property type="entry name" value="WalJ/YycJ-like"/>
</dbReference>
<reference evidence="2" key="1">
    <citation type="journal article" date="2021" name="PeerJ">
        <title>Extensive microbial diversity within the chicken gut microbiome revealed by metagenomics and culture.</title>
        <authorList>
            <person name="Gilroy R."/>
            <person name="Ravi A."/>
            <person name="Getino M."/>
            <person name="Pursley I."/>
            <person name="Horton D.L."/>
            <person name="Alikhan N.F."/>
            <person name="Baker D."/>
            <person name="Gharbi K."/>
            <person name="Hall N."/>
            <person name="Watson M."/>
            <person name="Adriaenssens E.M."/>
            <person name="Foster-Nyarko E."/>
            <person name="Jarju S."/>
            <person name="Secka A."/>
            <person name="Antonio M."/>
            <person name="Oren A."/>
            <person name="Chaudhuri R.R."/>
            <person name="La Ragione R."/>
            <person name="Hildebrand F."/>
            <person name="Pallen M.J."/>
        </authorList>
    </citation>
    <scope>NUCLEOTIDE SEQUENCE</scope>
    <source>
        <strain evidence="2">ChiSxjej3B15-1167</strain>
    </source>
</reference>
<dbReference type="EMBL" id="DXEQ01000256">
    <property type="protein sequence ID" value="HIX73053.1"/>
    <property type="molecule type" value="Genomic_DNA"/>
</dbReference>
<dbReference type="PANTHER" id="PTHR47619:SF1">
    <property type="entry name" value="EXODEOXYRIBONUCLEASE WALJ"/>
    <property type="match status" value="1"/>
</dbReference>
<dbReference type="SMART" id="SM00849">
    <property type="entry name" value="Lactamase_B"/>
    <property type="match status" value="1"/>
</dbReference>
<dbReference type="AlphaFoldDB" id="A0A9D1X577"/>
<evidence type="ECO:0000313" key="3">
    <source>
        <dbReference type="Proteomes" id="UP000886805"/>
    </source>
</evidence>